<dbReference type="SMART" id="SM00368">
    <property type="entry name" value="LRR_RI"/>
    <property type="match status" value="3"/>
</dbReference>
<evidence type="ECO:0000259" key="8">
    <source>
        <dbReference type="PROSITE" id="PS50837"/>
    </source>
</evidence>
<dbReference type="Pfam" id="PF17779">
    <property type="entry name" value="WHD_NOD2"/>
    <property type="match status" value="1"/>
</dbReference>
<evidence type="ECO:0000256" key="2">
    <source>
        <dbReference type="ARBA" id="ARBA00022490"/>
    </source>
</evidence>
<evidence type="ECO:0000256" key="6">
    <source>
        <dbReference type="ARBA" id="ARBA00022840"/>
    </source>
</evidence>
<reference evidence="9 10" key="1">
    <citation type="submission" date="2019-01" db="EMBL/GenBank/DDBJ databases">
        <title>A chromosome-scale genome assembly of the yellow perch, Perca flavescens.</title>
        <authorList>
            <person name="Feron R."/>
            <person name="Morvezen R."/>
            <person name="Bestin A."/>
            <person name="Haffray P."/>
            <person name="Klopp C."/>
            <person name="Zahm M."/>
            <person name="Cabau C."/>
            <person name="Roques C."/>
            <person name="Donnadieu C."/>
            <person name="Bouchez O."/>
            <person name="Christie M."/>
            <person name="Larson W."/>
            <person name="Guiguen Y."/>
        </authorList>
    </citation>
    <scope>NUCLEOTIDE SEQUENCE [LARGE SCALE GENOMIC DNA]</scope>
    <source>
        <strain evidence="9">YP-PL-M2</strain>
        <tissue evidence="9">Blood</tissue>
    </source>
</reference>
<dbReference type="InterPro" id="IPR032675">
    <property type="entry name" value="LRR_dom_sf"/>
</dbReference>
<dbReference type="Pfam" id="PF14484">
    <property type="entry name" value="FISNA"/>
    <property type="match status" value="1"/>
</dbReference>
<comment type="subcellular location">
    <subcellularLocation>
        <location evidence="1">Cytoplasm</location>
    </subcellularLocation>
</comment>
<dbReference type="Pfam" id="PF13516">
    <property type="entry name" value="LRR_6"/>
    <property type="match status" value="3"/>
</dbReference>
<keyword evidence="10" id="KW-1185">Reference proteome</keyword>
<dbReference type="GO" id="GO:0005524">
    <property type="term" value="F:ATP binding"/>
    <property type="evidence" value="ECO:0007669"/>
    <property type="project" value="UniProtKB-KW"/>
</dbReference>
<dbReference type="InterPro" id="IPR041267">
    <property type="entry name" value="NLRP_HD2"/>
</dbReference>
<dbReference type="InterPro" id="IPR007111">
    <property type="entry name" value="NACHT_NTPase"/>
</dbReference>
<name>A0A484D246_PERFV</name>
<dbReference type="Pfam" id="PF17776">
    <property type="entry name" value="NLRC4_HD2"/>
    <property type="match status" value="1"/>
</dbReference>
<evidence type="ECO:0000313" key="10">
    <source>
        <dbReference type="Proteomes" id="UP000295070"/>
    </source>
</evidence>
<feature type="compositionally biased region" description="Basic and acidic residues" evidence="7">
    <location>
        <begin position="55"/>
        <end position="68"/>
    </location>
</feature>
<dbReference type="Gene3D" id="3.40.50.300">
    <property type="entry name" value="P-loop containing nucleotide triphosphate hydrolases"/>
    <property type="match status" value="1"/>
</dbReference>
<accession>A0A484D246</accession>
<dbReference type="InterPro" id="IPR029495">
    <property type="entry name" value="NACHT-assoc"/>
</dbReference>
<keyword evidence="3" id="KW-0433">Leucine-rich repeat</keyword>
<feature type="region of interest" description="Disordered" evidence="7">
    <location>
        <begin position="1"/>
        <end position="90"/>
    </location>
</feature>
<comment type="caution">
    <text evidence="9">The sequence shown here is derived from an EMBL/GenBank/DDBJ whole genome shotgun (WGS) entry which is preliminary data.</text>
</comment>
<dbReference type="SUPFAM" id="SSF52047">
    <property type="entry name" value="RNI-like"/>
    <property type="match status" value="1"/>
</dbReference>
<evidence type="ECO:0000256" key="4">
    <source>
        <dbReference type="ARBA" id="ARBA00022737"/>
    </source>
</evidence>
<keyword evidence="4" id="KW-0677">Repeat</keyword>
<organism evidence="9 10">
    <name type="scientific">Perca flavescens</name>
    <name type="common">American yellow perch</name>
    <name type="synonym">Morone flavescens</name>
    <dbReference type="NCBI Taxonomy" id="8167"/>
    <lineage>
        <taxon>Eukaryota</taxon>
        <taxon>Metazoa</taxon>
        <taxon>Chordata</taxon>
        <taxon>Craniata</taxon>
        <taxon>Vertebrata</taxon>
        <taxon>Euteleostomi</taxon>
        <taxon>Actinopterygii</taxon>
        <taxon>Neopterygii</taxon>
        <taxon>Teleostei</taxon>
        <taxon>Neoteleostei</taxon>
        <taxon>Acanthomorphata</taxon>
        <taxon>Eupercaria</taxon>
        <taxon>Perciformes</taxon>
        <taxon>Percoidei</taxon>
        <taxon>Percidae</taxon>
        <taxon>Percinae</taxon>
        <taxon>Perca</taxon>
    </lineage>
</organism>
<evidence type="ECO:0000256" key="1">
    <source>
        <dbReference type="ARBA" id="ARBA00004496"/>
    </source>
</evidence>
<dbReference type="Gene3D" id="3.80.10.10">
    <property type="entry name" value="Ribonuclease Inhibitor"/>
    <property type="match status" value="1"/>
</dbReference>
<dbReference type="EMBL" id="SCKG01000008">
    <property type="protein sequence ID" value="TDH09264.1"/>
    <property type="molecule type" value="Genomic_DNA"/>
</dbReference>
<feature type="compositionally biased region" description="Polar residues" evidence="7">
    <location>
        <begin position="77"/>
        <end position="90"/>
    </location>
</feature>
<feature type="domain" description="NACHT" evidence="8">
    <location>
        <begin position="269"/>
        <end position="401"/>
    </location>
</feature>
<dbReference type="PANTHER" id="PTHR24106">
    <property type="entry name" value="NACHT, LRR AND CARD DOMAINS-CONTAINING"/>
    <property type="match status" value="1"/>
</dbReference>
<dbReference type="InterPro" id="IPR006594">
    <property type="entry name" value="LisH"/>
</dbReference>
<evidence type="ECO:0000256" key="3">
    <source>
        <dbReference type="ARBA" id="ARBA00022614"/>
    </source>
</evidence>
<protein>
    <recommendedName>
        <fullName evidence="8">NACHT domain-containing protein</fullName>
    </recommendedName>
</protein>
<dbReference type="SMART" id="SM01288">
    <property type="entry name" value="FISNA"/>
    <property type="match status" value="1"/>
</dbReference>
<sequence>MDSAMNPCDREEGVPASKTTLCGEDDSHTKAQGMHQQRLDSPGPGLGSGSSCVPLDKERSMGRFEEFNRPPPDGRVQQESSEALGRQSAQQHQTDLDSIFMLLDENIVTFVKNELKRVQRVLNPFYPECLEIQKEGEEVLDSEDGEQRRSSREAFLKIVLHFLRRMKHEELADCLQSRTHATVCQHELKSNFKEKFQCVFEEIAEAGNPTLVNKIYTEIDSPEGGTAEDKDEHEFRQIETASRKEDGQEPAIRQEDIFKPSPGKDEPIRTVMTKGVAGIGKTVLTQKFTLDWAEGKANQDIQFTFPFTFRELNVLKEKKYSLVELVHLFFNETKEAGICGFKEFQVVFIFDGLDECRLPLDFHNNEILTDVTKPASVDVLLTNLITGKLLPSARLWITTRPAVANRIPPRCVDMVTEVRGFTDQQEEEFFRKRCGNEEQASRIISHIKTTQSLHIMCHIPVFCSIAATVLDELKTREGEELPKTLTEMYIRFLVVQSKLKNIKYDGGAETDPHWSPESKKMILSLGKLAFEQLQKGNLIFYESDLTECGIDISEASVYSEVFTQIFKEERGLYQDKVFCFVHLSVQEFLAALHVHLTFINSGVNLLSEEQTTTWFQLINTPKPTHLYQSAVDKALQSPNGHLDLFLRFLLGLSREPNQTLLQGLLTQTGSSSHIRQETAVYIKKKISENLSAEKSINLFHCLDELNDNSLVEDIQQYLSSGSLSTDKLSPAQWSALVFILLSSEKDLEVFDLKKYSASEEALLRLLPVVKASRKALLSGCNLSERSCEALSPVLSSKSSRLRELDLSNNNLQDSGVKLVSAGLKSPYCRLKTLSLSGCMITQEGCVSLASALSSNPSHLRELDLSYNHPEDLGEKLLCAGMKDQHWRLDTLRVDHGGLQRLKPGVRKYVCKLELDTNTVHRNLQLSDNNRKV</sequence>
<dbReference type="AlphaFoldDB" id="A0A484D246"/>
<dbReference type="Proteomes" id="UP000295070">
    <property type="component" value="Chromosome 8"/>
</dbReference>
<feature type="region of interest" description="Disordered" evidence="7">
    <location>
        <begin position="239"/>
        <end position="265"/>
    </location>
</feature>
<dbReference type="STRING" id="8167.A0A484D246"/>
<keyword evidence="5" id="KW-0547">Nucleotide-binding</keyword>
<dbReference type="PROSITE" id="PS50837">
    <property type="entry name" value="NACHT"/>
    <property type="match status" value="1"/>
</dbReference>
<proteinExistence type="predicted"/>
<evidence type="ECO:0000256" key="7">
    <source>
        <dbReference type="SAM" id="MobiDB-lite"/>
    </source>
</evidence>
<evidence type="ECO:0000313" key="9">
    <source>
        <dbReference type="EMBL" id="TDH09264.1"/>
    </source>
</evidence>
<dbReference type="InterPro" id="IPR027417">
    <property type="entry name" value="P-loop_NTPase"/>
</dbReference>
<evidence type="ECO:0000256" key="5">
    <source>
        <dbReference type="ARBA" id="ARBA00022741"/>
    </source>
</evidence>
<dbReference type="InterPro" id="IPR051261">
    <property type="entry name" value="NLR"/>
</dbReference>
<dbReference type="FunFam" id="3.40.50.300:FF:001524">
    <property type="entry name" value="Si:dkey-126g1.7"/>
    <property type="match status" value="1"/>
</dbReference>
<keyword evidence="6" id="KW-0067">ATP-binding</keyword>
<keyword evidence="2" id="KW-0963">Cytoplasm</keyword>
<dbReference type="InterPro" id="IPR001611">
    <property type="entry name" value="Leu-rich_rpt"/>
</dbReference>
<dbReference type="Pfam" id="PF05729">
    <property type="entry name" value="NACHT"/>
    <property type="match status" value="1"/>
</dbReference>
<dbReference type="PROSITE" id="PS50896">
    <property type="entry name" value="LISH"/>
    <property type="match status" value="1"/>
</dbReference>
<dbReference type="GO" id="GO:0005737">
    <property type="term" value="C:cytoplasm"/>
    <property type="evidence" value="ECO:0007669"/>
    <property type="project" value="UniProtKB-SubCell"/>
</dbReference>
<dbReference type="InterPro" id="IPR041075">
    <property type="entry name" value="NOD1/2_WH"/>
</dbReference>
<gene>
    <name evidence="9" type="ORF">EPR50_G00085050</name>
</gene>